<feature type="binding site" evidence="5">
    <location>
        <position position="178"/>
    </location>
    <ligand>
        <name>Zn(2+)</name>
        <dbReference type="ChEBI" id="CHEBI:29105"/>
    </ligand>
</feature>
<keyword evidence="10" id="KW-1185">Reference proteome</keyword>
<evidence type="ECO:0000313" key="10">
    <source>
        <dbReference type="Proteomes" id="UP000199448"/>
    </source>
</evidence>
<dbReference type="InterPro" id="IPR046457">
    <property type="entry name" value="PMI_typeI_cat"/>
</dbReference>
<keyword evidence="9" id="KW-0413">Isomerase</keyword>
<dbReference type="RefSeq" id="WP_093113949.1">
    <property type="nucleotide sequence ID" value="NZ_FNGG01000008.1"/>
</dbReference>
<dbReference type="GO" id="GO:0008270">
    <property type="term" value="F:zinc ion binding"/>
    <property type="evidence" value="ECO:0007669"/>
    <property type="project" value="InterPro"/>
</dbReference>
<feature type="binding site" evidence="5">
    <location>
        <position position="103"/>
    </location>
    <ligand>
        <name>Zn(2+)</name>
        <dbReference type="ChEBI" id="CHEBI:29105"/>
    </ligand>
</feature>
<evidence type="ECO:0000256" key="2">
    <source>
        <dbReference type="ARBA" id="ARBA00022833"/>
    </source>
</evidence>
<dbReference type="Gene3D" id="2.60.120.10">
    <property type="entry name" value="Jelly Rolls"/>
    <property type="match status" value="2"/>
</dbReference>
<dbReference type="Pfam" id="PF20511">
    <property type="entry name" value="PMI_typeI_cat"/>
    <property type="match status" value="1"/>
</dbReference>
<dbReference type="InterPro" id="IPR014628">
    <property type="entry name" value="Man6P_isomerase_Firm_short"/>
</dbReference>
<dbReference type="STRING" id="390640.SAMN04488034_10837"/>
<dbReference type="InterPro" id="IPR011051">
    <property type="entry name" value="RmlC_Cupin_sf"/>
</dbReference>
<dbReference type="SUPFAM" id="SSF51182">
    <property type="entry name" value="RmlC-like cupins"/>
    <property type="match status" value="1"/>
</dbReference>
<protein>
    <recommendedName>
        <fullName evidence="3">Phosphohexomutase</fullName>
    </recommendedName>
    <alternativeName>
        <fullName evidence="4">Phosphomannose isomerase</fullName>
    </alternativeName>
</protein>
<dbReference type="InterPro" id="IPR014710">
    <property type="entry name" value="RmlC-like_jellyroll"/>
</dbReference>
<organism evidence="9 10">
    <name type="scientific">Salinimicrobium catena</name>
    <dbReference type="NCBI Taxonomy" id="390640"/>
    <lineage>
        <taxon>Bacteria</taxon>
        <taxon>Pseudomonadati</taxon>
        <taxon>Bacteroidota</taxon>
        <taxon>Flavobacteriia</taxon>
        <taxon>Flavobacteriales</taxon>
        <taxon>Flavobacteriaceae</taxon>
        <taxon>Salinimicrobium</taxon>
    </lineage>
</organism>
<keyword evidence="2 5" id="KW-0862">Zinc</keyword>
<dbReference type="PANTHER" id="PTHR42742">
    <property type="entry name" value="TRANSCRIPTIONAL REPRESSOR MPRA"/>
    <property type="match status" value="1"/>
</dbReference>
<dbReference type="EMBL" id="FNUG01000008">
    <property type="protein sequence ID" value="SEF08069.1"/>
    <property type="molecule type" value="Genomic_DNA"/>
</dbReference>
<evidence type="ECO:0000256" key="4">
    <source>
        <dbReference type="ARBA" id="ARBA00030762"/>
    </source>
</evidence>
<gene>
    <name evidence="9" type="ORF">SAMN04488034_10837</name>
</gene>
<sequence length="323" mass="36539">MLDYPIKFVPILKEKIWGGNKLREVLHKSSQERKLGESWEISGIENDLSVVEKGDLKGRTLEQLLKDHGKELVGEKIYKTFGNKFPLLIKFIDAREALSVQLHPNDRLALERHDSFGKTEMWYILQADEGAEINIGFNRALSKSEYLEYLNSNKLPEILNFEKVKKGDAFFINPGTVHAIGGGVLLAEIQQTSDVTYRLYDWDRIDGSGKGRELHTDLALEAIDFDLKKDFNRSYSKTLNISNNIAGCEYFTTNFLPVNGEINKDYSELDSFVIYMCVSGEAAISVNDNSEAIKMGETLLIPAKNKEVRITSEGAELLEVYIS</sequence>
<evidence type="ECO:0000256" key="6">
    <source>
        <dbReference type="PIRSR" id="PIRSR036894-2"/>
    </source>
</evidence>
<feature type="binding site" evidence="5">
    <location>
        <position position="120"/>
    </location>
    <ligand>
        <name>Zn(2+)</name>
        <dbReference type="ChEBI" id="CHEBI:29105"/>
    </ligand>
</feature>
<dbReference type="GO" id="GO:0005975">
    <property type="term" value="P:carbohydrate metabolic process"/>
    <property type="evidence" value="ECO:0007669"/>
    <property type="project" value="InterPro"/>
</dbReference>
<dbReference type="Pfam" id="PF21621">
    <property type="entry name" value="MPI_cupin_dom"/>
    <property type="match status" value="1"/>
</dbReference>
<dbReference type="InterPro" id="IPR049071">
    <property type="entry name" value="MPI_cupin_dom"/>
</dbReference>
<dbReference type="OrthoDB" id="9808275at2"/>
<dbReference type="PIRSF" id="PIRSF036894">
    <property type="entry name" value="PMI_Firm_short"/>
    <property type="match status" value="1"/>
</dbReference>
<evidence type="ECO:0000256" key="5">
    <source>
        <dbReference type="PIRSR" id="PIRSR036894-1"/>
    </source>
</evidence>
<dbReference type="PANTHER" id="PTHR42742:SF3">
    <property type="entry name" value="FRUCTOKINASE"/>
    <property type="match status" value="1"/>
</dbReference>
<evidence type="ECO:0000256" key="1">
    <source>
        <dbReference type="ARBA" id="ARBA00022723"/>
    </source>
</evidence>
<dbReference type="CDD" id="cd07010">
    <property type="entry name" value="cupin_PMI_type_I_N_bac"/>
    <property type="match status" value="1"/>
</dbReference>
<dbReference type="AlphaFoldDB" id="A0A1H5P2H6"/>
<reference evidence="9 10" key="1">
    <citation type="submission" date="2016-10" db="EMBL/GenBank/DDBJ databases">
        <authorList>
            <person name="de Groot N.N."/>
        </authorList>
    </citation>
    <scope>NUCLEOTIDE SEQUENCE [LARGE SCALE GENOMIC DNA]</scope>
    <source>
        <strain evidence="9 10">DSM 23553</strain>
    </source>
</reference>
<comment type="cofactor">
    <cofactor evidence="5">
        <name>Zn(2+)</name>
        <dbReference type="ChEBI" id="CHEBI:29105"/>
    </cofactor>
    <text evidence="5">Binds 1 zinc ion per subunit.</text>
</comment>
<dbReference type="Proteomes" id="UP000199448">
    <property type="component" value="Unassembled WGS sequence"/>
</dbReference>
<keyword evidence="1 5" id="KW-0479">Metal-binding</keyword>
<feature type="domain" description="Mannose-6-phosphate isomerase cupin" evidence="8">
    <location>
        <begin position="246"/>
        <end position="314"/>
    </location>
</feature>
<evidence type="ECO:0000256" key="3">
    <source>
        <dbReference type="ARBA" id="ARBA00029741"/>
    </source>
</evidence>
<accession>A0A1H5P2H6</accession>
<dbReference type="InterPro" id="IPR051804">
    <property type="entry name" value="Carb_Metab_Reg_Kinase/Isom"/>
</dbReference>
<feature type="domain" description="Phosphomannose isomerase type I catalytic" evidence="7">
    <location>
        <begin position="10"/>
        <end position="114"/>
    </location>
</feature>
<dbReference type="GO" id="GO:0004476">
    <property type="term" value="F:mannose-6-phosphate isomerase activity"/>
    <property type="evidence" value="ECO:0007669"/>
    <property type="project" value="InterPro"/>
</dbReference>
<evidence type="ECO:0000259" key="7">
    <source>
        <dbReference type="Pfam" id="PF20511"/>
    </source>
</evidence>
<evidence type="ECO:0000259" key="8">
    <source>
        <dbReference type="Pfam" id="PF21621"/>
    </source>
</evidence>
<proteinExistence type="predicted"/>
<name>A0A1H5P2H6_9FLAO</name>
<feature type="active site" evidence="6">
    <location>
        <position position="198"/>
    </location>
</feature>
<evidence type="ECO:0000313" key="9">
    <source>
        <dbReference type="EMBL" id="SEF08069.1"/>
    </source>
</evidence>